<dbReference type="OrthoDB" id="277961at2759"/>
<evidence type="ECO:0000256" key="7">
    <source>
        <dbReference type="ARBA" id="ARBA00023242"/>
    </source>
</evidence>
<comment type="caution">
    <text evidence="10">The sequence shown here is derived from an EMBL/GenBank/DDBJ whole genome shotgun (WGS) entry which is preliminary data.</text>
</comment>
<proteinExistence type="inferred from homology"/>
<keyword evidence="7 8" id="KW-0539">Nucleus</keyword>
<organism evidence="10 11">
    <name type="scientific">Collybia nuda</name>
    <dbReference type="NCBI Taxonomy" id="64659"/>
    <lineage>
        <taxon>Eukaryota</taxon>
        <taxon>Fungi</taxon>
        <taxon>Dikarya</taxon>
        <taxon>Basidiomycota</taxon>
        <taxon>Agaricomycotina</taxon>
        <taxon>Agaricomycetes</taxon>
        <taxon>Agaricomycetidae</taxon>
        <taxon>Agaricales</taxon>
        <taxon>Tricholomatineae</taxon>
        <taxon>Clitocybaceae</taxon>
        <taxon>Collybia</taxon>
    </lineage>
</organism>
<keyword evidence="6" id="KW-0175">Coiled coil</keyword>
<evidence type="ECO:0000256" key="9">
    <source>
        <dbReference type="SAM" id="MobiDB-lite"/>
    </source>
</evidence>
<evidence type="ECO:0000256" key="1">
    <source>
        <dbReference type="ARBA" id="ARBA00004090"/>
    </source>
</evidence>
<comment type="similarity">
    <text evidence="3 8">Belongs to the CGR1 family.</text>
</comment>
<reference evidence="10" key="1">
    <citation type="submission" date="2020-11" db="EMBL/GenBank/DDBJ databases">
        <authorList>
            <consortium name="DOE Joint Genome Institute"/>
            <person name="Ahrendt S."/>
            <person name="Riley R."/>
            <person name="Andreopoulos W."/>
            <person name="Labutti K."/>
            <person name="Pangilinan J."/>
            <person name="Ruiz-Duenas F.J."/>
            <person name="Barrasa J.M."/>
            <person name="Sanchez-Garcia M."/>
            <person name="Camarero S."/>
            <person name="Miyauchi S."/>
            <person name="Serrano A."/>
            <person name="Linde D."/>
            <person name="Babiker R."/>
            <person name="Drula E."/>
            <person name="Ayuso-Fernandez I."/>
            <person name="Pacheco R."/>
            <person name="Padilla G."/>
            <person name="Ferreira P."/>
            <person name="Barriuso J."/>
            <person name="Kellner H."/>
            <person name="Castanera R."/>
            <person name="Alfaro M."/>
            <person name="Ramirez L."/>
            <person name="Pisabarro A.G."/>
            <person name="Kuo A."/>
            <person name="Tritt A."/>
            <person name="Lipzen A."/>
            <person name="He G."/>
            <person name="Yan M."/>
            <person name="Ng V."/>
            <person name="Cullen D."/>
            <person name="Martin F."/>
            <person name="Rosso M.-N."/>
            <person name="Henrissat B."/>
            <person name="Hibbett D."/>
            <person name="Martinez A.T."/>
            <person name="Grigoriev I.V."/>
        </authorList>
    </citation>
    <scope>NUCLEOTIDE SEQUENCE</scope>
    <source>
        <strain evidence="10">CBS 247.69</strain>
    </source>
</reference>
<evidence type="ECO:0000256" key="6">
    <source>
        <dbReference type="ARBA" id="ARBA00023054"/>
    </source>
</evidence>
<feature type="compositionally biased region" description="Basic residues" evidence="9">
    <location>
        <begin position="33"/>
        <end position="46"/>
    </location>
</feature>
<dbReference type="Pfam" id="PF03879">
    <property type="entry name" value="Cgr1"/>
    <property type="match status" value="1"/>
</dbReference>
<name>A0A9P5Y2B3_9AGAR</name>
<comment type="function">
    <text evidence="1 8">Involved in nucleolar integrity and required for processing of the pre-rRNA for the 60S ribosome subunit.</text>
</comment>
<feature type="compositionally biased region" description="Basic residues" evidence="9">
    <location>
        <begin position="83"/>
        <end position="96"/>
    </location>
</feature>
<comment type="subcellular location">
    <subcellularLocation>
        <location evidence="2 8">Nucleus</location>
        <location evidence="2 8">Nucleolus</location>
    </subcellularLocation>
</comment>
<dbReference type="GO" id="GO:0005730">
    <property type="term" value="C:nucleolus"/>
    <property type="evidence" value="ECO:0007669"/>
    <property type="project" value="UniProtKB-SubCell"/>
</dbReference>
<keyword evidence="11" id="KW-1185">Reference proteome</keyword>
<keyword evidence="4 8" id="KW-0690">Ribosome biogenesis</keyword>
<feature type="region of interest" description="Disordered" evidence="9">
    <location>
        <begin position="69"/>
        <end position="96"/>
    </location>
</feature>
<evidence type="ECO:0000256" key="5">
    <source>
        <dbReference type="ARBA" id="ARBA00022552"/>
    </source>
</evidence>
<dbReference type="InterPro" id="IPR005579">
    <property type="entry name" value="Cgr1-like"/>
</dbReference>
<feature type="region of interest" description="Disordered" evidence="9">
    <location>
        <begin position="1"/>
        <end position="46"/>
    </location>
</feature>
<evidence type="ECO:0000256" key="4">
    <source>
        <dbReference type="ARBA" id="ARBA00022517"/>
    </source>
</evidence>
<protein>
    <recommendedName>
        <fullName evidence="8">rRNA-processing protein</fullName>
    </recommendedName>
</protein>
<evidence type="ECO:0000256" key="2">
    <source>
        <dbReference type="ARBA" id="ARBA00004604"/>
    </source>
</evidence>
<dbReference type="GO" id="GO:0006364">
    <property type="term" value="P:rRNA processing"/>
    <property type="evidence" value="ECO:0007669"/>
    <property type="project" value="UniProtKB-UniRule"/>
</dbReference>
<gene>
    <name evidence="10" type="ORF">BDZ94DRAFT_747753</name>
</gene>
<evidence type="ECO:0000313" key="11">
    <source>
        <dbReference type="Proteomes" id="UP000807353"/>
    </source>
</evidence>
<dbReference type="AlphaFoldDB" id="A0A9P5Y2B3"/>
<dbReference type="Proteomes" id="UP000807353">
    <property type="component" value="Unassembled WGS sequence"/>
</dbReference>
<sequence>MDVASPIPLASSSNGRQSGKPWKAQKTATVRTHLQKGVKTKTWHDRVRKTQKALSIKKLETELKEEKQADFQRNYPGTEKTARLRRKAGRSKKIHG</sequence>
<accession>A0A9P5Y2B3</accession>
<evidence type="ECO:0000256" key="8">
    <source>
        <dbReference type="RuleBase" id="RU363084"/>
    </source>
</evidence>
<evidence type="ECO:0000313" key="10">
    <source>
        <dbReference type="EMBL" id="KAF9462107.1"/>
    </source>
</evidence>
<dbReference type="EMBL" id="MU150275">
    <property type="protein sequence ID" value="KAF9462107.1"/>
    <property type="molecule type" value="Genomic_DNA"/>
</dbReference>
<keyword evidence="5 8" id="KW-0698">rRNA processing</keyword>
<evidence type="ECO:0000256" key="3">
    <source>
        <dbReference type="ARBA" id="ARBA00007869"/>
    </source>
</evidence>